<dbReference type="InterPro" id="IPR052336">
    <property type="entry name" value="MlaD_Phospholipid_Transporter"/>
</dbReference>
<keyword evidence="1" id="KW-1133">Transmembrane helix</keyword>
<dbReference type="InterPro" id="IPR005693">
    <property type="entry name" value="Mce"/>
</dbReference>
<feature type="transmembrane region" description="Helical" evidence="1">
    <location>
        <begin position="6"/>
        <end position="28"/>
    </location>
</feature>
<keyword evidence="1" id="KW-0472">Membrane</keyword>
<dbReference type="PANTHER" id="PTHR33371:SF17">
    <property type="entry name" value="MCE-FAMILY PROTEIN MCE1B"/>
    <property type="match status" value="1"/>
</dbReference>
<feature type="domain" description="Mce/MlaD" evidence="2">
    <location>
        <begin position="37"/>
        <end position="111"/>
    </location>
</feature>
<evidence type="ECO:0000259" key="2">
    <source>
        <dbReference type="Pfam" id="PF02470"/>
    </source>
</evidence>
<evidence type="ECO:0000313" key="4">
    <source>
        <dbReference type="EMBL" id="SFB13333.1"/>
    </source>
</evidence>
<feature type="domain" description="Mammalian cell entry C-terminal" evidence="3">
    <location>
        <begin position="118"/>
        <end position="323"/>
    </location>
</feature>
<evidence type="ECO:0000259" key="3">
    <source>
        <dbReference type="Pfam" id="PF11887"/>
    </source>
</evidence>
<accession>A0A1I0YMH5</accession>
<reference evidence="5" key="1">
    <citation type="submission" date="2016-10" db="EMBL/GenBank/DDBJ databases">
        <authorList>
            <person name="Varghese N."/>
            <person name="Submissions S."/>
        </authorList>
    </citation>
    <scope>NUCLEOTIDE SEQUENCE [LARGE SCALE GENOMIC DNA]</scope>
    <source>
        <strain evidence="5">CGMCC 4.3568</strain>
    </source>
</reference>
<dbReference type="EMBL" id="FOKG01000005">
    <property type="protein sequence ID" value="SFB13333.1"/>
    <property type="molecule type" value="Genomic_DNA"/>
</dbReference>
<dbReference type="NCBIfam" id="TIGR00996">
    <property type="entry name" value="Mtu_fam_mce"/>
    <property type="match status" value="1"/>
</dbReference>
<dbReference type="GO" id="GO:0005576">
    <property type="term" value="C:extracellular region"/>
    <property type="evidence" value="ECO:0007669"/>
    <property type="project" value="TreeGrafter"/>
</dbReference>
<dbReference type="RefSeq" id="WP_091672350.1">
    <property type="nucleotide sequence ID" value="NZ_FOKG01000005.1"/>
</dbReference>
<keyword evidence="1" id="KW-0812">Transmembrane</keyword>
<dbReference type="GO" id="GO:0051701">
    <property type="term" value="P:biological process involved in interaction with host"/>
    <property type="evidence" value="ECO:0007669"/>
    <property type="project" value="TreeGrafter"/>
</dbReference>
<proteinExistence type="predicted"/>
<sequence length="341" mass="36622">MSTGTNLVRVGIIVSISGLLMALLIVLFDRPQVGDQLRYHALFRDVSGLSEGEDVKASGVVVGQVRSVELDDDGTLRVSFSAAPHVPLTTSSTATIRYANLLGDRFLELGAGEDSTEADPLAPDATISEDHTFPALDLDELYSGFAPLFQGLDPEQVNELSAALIAVFQGQSGALEHLLGNLGELTGELADHDQLIGSLITELNSVLGTVNARTPELSSLVDEVDRLVAGLAQDRDPIGESFARISGFTEEVSGLLTEARPEVRGLVTELKRLLPVLHEGRPTIEENLRRAPRLQELLGRVGGYASAFNFYICGLRLHLDGPTSEGILTPFIRSEVERCQG</sequence>
<dbReference type="InterPro" id="IPR003399">
    <property type="entry name" value="Mce/MlaD"/>
</dbReference>
<keyword evidence="5" id="KW-1185">Reference proteome</keyword>
<dbReference type="Pfam" id="PF02470">
    <property type="entry name" value="MlaD"/>
    <property type="match status" value="1"/>
</dbReference>
<gene>
    <name evidence="4" type="ORF">SAMN05216266_105123</name>
</gene>
<evidence type="ECO:0000313" key="5">
    <source>
        <dbReference type="Proteomes" id="UP000243799"/>
    </source>
</evidence>
<protein>
    <submittedName>
        <fullName evidence="4">Phospholipid/cholesterol/gamma-HCH transport system substrate-binding protein</fullName>
    </submittedName>
</protein>
<name>A0A1I0YMH5_9PSEU</name>
<dbReference type="InterPro" id="IPR024516">
    <property type="entry name" value="Mce_C"/>
</dbReference>
<dbReference type="Proteomes" id="UP000243799">
    <property type="component" value="Unassembled WGS sequence"/>
</dbReference>
<dbReference type="STRING" id="490629.SAMN05216266_105123"/>
<dbReference type="PANTHER" id="PTHR33371">
    <property type="entry name" value="INTERMEMBRANE PHOSPHOLIPID TRANSPORT SYSTEM BINDING PROTEIN MLAD-RELATED"/>
    <property type="match status" value="1"/>
</dbReference>
<organism evidence="4 5">
    <name type="scientific">Amycolatopsis marina</name>
    <dbReference type="NCBI Taxonomy" id="490629"/>
    <lineage>
        <taxon>Bacteria</taxon>
        <taxon>Bacillati</taxon>
        <taxon>Actinomycetota</taxon>
        <taxon>Actinomycetes</taxon>
        <taxon>Pseudonocardiales</taxon>
        <taxon>Pseudonocardiaceae</taxon>
        <taxon>Amycolatopsis</taxon>
    </lineage>
</organism>
<dbReference type="Pfam" id="PF11887">
    <property type="entry name" value="Mce4_CUP1"/>
    <property type="match status" value="1"/>
</dbReference>
<dbReference type="AlphaFoldDB" id="A0A1I0YMH5"/>
<evidence type="ECO:0000256" key="1">
    <source>
        <dbReference type="SAM" id="Phobius"/>
    </source>
</evidence>
<dbReference type="OrthoDB" id="338143at2"/>